<dbReference type="OrthoDB" id="10052172at2759"/>
<dbReference type="Pfam" id="PF11160">
    <property type="entry name" value="Hva1_TUDOR"/>
    <property type="match status" value="1"/>
</dbReference>
<name>A0A229YFB2_9EURO</name>
<feature type="compositionally biased region" description="Basic and acidic residues" evidence="1">
    <location>
        <begin position="1"/>
        <end position="13"/>
    </location>
</feature>
<dbReference type="Proteomes" id="UP000215289">
    <property type="component" value="Unassembled WGS sequence"/>
</dbReference>
<feature type="region of interest" description="Disordered" evidence="1">
    <location>
        <begin position="1"/>
        <end position="29"/>
    </location>
</feature>
<evidence type="ECO:0000313" key="4">
    <source>
        <dbReference type="Proteomes" id="UP000215289"/>
    </source>
</evidence>
<organism evidence="3 4">
    <name type="scientific">Aspergillus turcosus</name>
    <dbReference type="NCBI Taxonomy" id="1245748"/>
    <lineage>
        <taxon>Eukaryota</taxon>
        <taxon>Fungi</taxon>
        <taxon>Dikarya</taxon>
        <taxon>Ascomycota</taxon>
        <taxon>Pezizomycotina</taxon>
        <taxon>Eurotiomycetes</taxon>
        <taxon>Eurotiomycetidae</taxon>
        <taxon>Eurotiales</taxon>
        <taxon>Aspergillaceae</taxon>
        <taxon>Aspergillus</taxon>
        <taxon>Aspergillus subgen. Fumigati</taxon>
    </lineage>
</organism>
<sequence length="78" mass="8501">MPRTTYREGEKVHYKPVGGPESKTSESVGVITEVSTQPTEMTGRHVAASEEEPRYTIKNERTGKSAAIKEANILGPAE</sequence>
<comment type="caution">
    <text evidence="3">The sequence shown here is derived from an EMBL/GenBank/DDBJ whole genome shotgun (WGS) entry which is preliminary data.</text>
</comment>
<evidence type="ECO:0000313" key="3">
    <source>
        <dbReference type="EMBL" id="RLL93133.1"/>
    </source>
</evidence>
<dbReference type="AlphaFoldDB" id="A0A229YFB2"/>
<evidence type="ECO:0000259" key="2">
    <source>
        <dbReference type="Pfam" id="PF11160"/>
    </source>
</evidence>
<keyword evidence="4" id="KW-1185">Reference proteome</keyword>
<feature type="domain" description="Hypervirulence associated protein TUDOR" evidence="2">
    <location>
        <begin position="9"/>
        <end position="73"/>
    </location>
</feature>
<reference evidence="3 4" key="1">
    <citation type="submission" date="2018-08" db="EMBL/GenBank/DDBJ databases">
        <title>Draft genome sequences of two Aspergillus turcosus clinical strains isolated from bronchoalveolar lavage fluid: one azole-susceptible and the other azole-resistant.</title>
        <authorList>
            <person name="Parent-Michaud M."/>
            <person name="Dufresne P.J."/>
            <person name="Fournier E."/>
            <person name="Martineau C."/>
            <person name="Moreira S."/>
            <person name="Perkins V."/>
            <person name="De Repentigny L."/>
            <person name="Dufresne S.F."/>
        </authorList>
    </citation>
    <scope>NUCLEOTIDE SEQUENCE [LARGE SCALE GENOMIC DNA]</scope>
    <source>
        <strain evidence="3">HMR AF 1038</strain>
    </source>
</reference>
<gene>
    <name evidence="3" type="ORF">CFD26_101594</name>
</gene>
<proteinExistence type="predicted"/>
<evidence type="ECO:0000256" key="1">
    <source>
        <dbReference type="SAM" id="MobiDB-lite"/>
    </source>
</evidence>
<dbReference type="EMBL" id="NIDN02000384">
    <property type="protein sequence ID" value="RLL93133.1"/>
    <property type="molecule type" value="Genomic_DNA"/>
</dbReference>
<dbReference type="InterPro" id="IPR021331">
    <property type="entry name" value="Hva1_TUDOR"/>
</dbReference>
<accession>A0A229YFB2</accession>
<protein>
    <recommendedName>
        <fullName evidence="2">Hypervirulence associated protein TUDOR domain-containing protein</fullName>
    </recommendedName>
</protein>